<dbReference type="EMBL" id="OB794848">
    <property type="protein sequence ID" value="CAD7431188.1"/>
    <property type="molecule type" value="Genomic_DNA"/>
</dbReference>
<feature type="transmembrane region" description="Helical" evidence="1">
    <location>
        <begin position="12"/>
        <end position="32"/>
    </location>
</feature>
<feature type="transmembrane region" description="Helical" evidence="1">
    <location>
        <begin position="52"/>
        <end position="72"/>
    </location>
</feature>
<accession>A0A7R9EDL7</accession>
<dbReference type="AlphaFoldDB" id="A0A7R9EDL7"/>
<gene>
    <name evidence="2" type="ORF">TMSB3V08_LOCUS7930</name>
</gene>
<keyword evidence="1" id="KW-0812">Transmembrane</keyword>
<evidence type="ECO:0000313" key="2">
    <source>
        <dbReference type="EMBL" id="CAD7431188.1"/>
    </source>
</evidence>
<organism evidence="2">
    <name type="scientific">Timema monikensis</name>
    <dbReference type="NCBI Taxonomy" id="170555"/>
    <lineage>
        <taxon>Eukaryota</taxon>
        <taxon>Metazoa</taxon>
        <taxon>Ecdysozoa</taxon>
        <taxon>Arthropoda</taxon>
        <taxon>Hexapoda</taxon>
        <taxon>Insecta</taxon>
        <taxon>Pterygota</taxon>
        <taxon>Neoptera</taxon>
        <taxon>Polyneoptera</taxon>
        <taxon>Phasmatodea</taxon>
        <taxon>Timematodea</taxon>
        <taxon>Timematoidea</taxon>
        <taxon>Timematidae</taxon>
        <taxon>Timema</taxon>
    </lineage>
</organism>
<keyword evidence="1" id="KW-0472">Membrane</keyword>
<name>A0A7R9EDL7_9NEOP</name>
<reference evidence="2" key="1">
    <citation type="submission" date="2020-11" db="EMBL/GenBank/DDBJ databases">
        <authorList>
            <person name="Tran Van P."/>
        </authorList>
    </citation>
    <scope>NUCLEOTIDE SEQUENCE</scope>
</reference>
<protein>
    <submittedName>
        <fullName evidence="2">Uncharacterized protein</fullName>
    </submittedName>
</protein>
<sequence length="104" mass="11878">MDIADSLPVGDIMAPLLRIFGINGMHWIAIFIDKNSAGAKEDAMKTDLMTWVATAIGCPLAIVSVCWTLIIYHYHRRQWHSTDFLLATIMIRDDERIAHFYPMN</sequence>
<keyword evidence="1" id="KW-1133">Transmembrane helix</keyword>
<proteinExistence type="predicted"/>
<evidence type="ECO:0000256" key="1">
    <source>
        <dbReference type="SAM" id="Phobius"/>
    </source>
</evidence>